<dbReference type="Proteomes" id="UP000179807">
    <property type="component" value="Unassembled WGS sequence"/>
</dbReference>
<dbReference type="GO" id="GO:0005737">
    <property type="term" value="C:cytoplasm"/>
    <property type="evidence" value="ECO:0007669"/>
    <property type="project" value="UniProtKB-SubCell"/>
</dbReference>
<sequence>MSNPSQLEKVIQEVYSSEKSYNESVSKCINNITKPLQILHKSGDIRIENPEFLTLFDKYAEIWRLSNGFLEKMNDYILSGKKISILGVFTSFKEDLVAKYFDYIQTYHHLAPIYRKERETNTDLDKFLKTKELIMIDTLPSFLILPIQRPPRYRLLLQEIIKYSDPQSAELTGLKEILNVICKAISDVDQRIEELEEALKFEELQAKISDFEVAKLSRHLLFEGDAAKFSRKTQQNRHIVLFTDCLLVAEPSMMRPLKVNKIYKSGEYNIIAFNDYPPFTNAVDVRQKEKSFRMNMKSPKEKEELIKGFNKVLEISKLTHHDLEMKLFAPVWIPDDLAPNCMVCKSKFTVINRKHHCRYCGKCICRKCFKNKIVLPGLGDDEKNVCTPCFEHITKMYVEHPEVSSEFLAKMMKQTQQSVPIVQQPSVSAPPASTQPSIGRSATLTPSSPPPVAPEATVSQPPSAPPAKSPYSDDDDYPTNPFE</sequence>
<evidence type="ECO:0000256" key="3">
    <source>
        <dbReference type="ARBA" id="ARBA00022658"/>
    </source>
</evidence>
<dbReference type="InterPro" id="IPR011011">
    <property type="entry name" value="Znf_FYVE_PHD"/>
</dbReference>
<evidence type="ECO:0000256" key="6">
    <source>
        <dbReference type="ARBA" id="ARBA00022833"/>
    </source>
</evidence>
<keyword evidence="3" id="KW-0344">Guanine-nucleotide releasing factor</keyword>
<dbReference type="InterPro" id="IPR011993">
    <property type="entry name" value="PH-like_dom_sf"/>
</dbReference>
<keyword evidence="6" id="KW-0862">Zinc</keyword>
<dbReference type="SUPFAM" id="SSF48065">
    <property type="entry name" value="DBL homology domain (DH-domain)"/>
    <property type="match status" value="1"/>
</dbReference>
<feature type="domain" description="DH" evidence="9">
    <location>
        <begin position="6"/>
        <end position="191"/>
    </location>
</feature>
<evidence type="ECO:0000256" key="5">
    <source>
        <dbReference type="ARBA" id="ARBA00022771"/>
    </source>
</evidence>
<dbReference type="PROSITE" id="PS50010">
    <property type="entry name" value="DH_2"/>
    <property type="match status" value="1"/>
</dbReference>
<evidence type="ECO:0000256" key="4">
    <source>
        <dbReference type="ARBA" id="ARBA00022723"/>
    </source>
</evidence>
<dbReference type="SUPFAM" id="SSF50729">
    <property type="entry name" value="PH domain-like"/>
    <property type="match status" value="1"/>
</dbReference>
<dbReference type="Gene3D" id="2.30.29.30">
    <property type="entry name" value="Pleckstrin-homology domain (PH domain)/Phosphotyrosine-binding domain (PTB)"/>
    <property type="match status" value="1"/>
</dbReference>
<dbReference type="InterPro" id="IPR000306">
    <property type="entry name" value="Znf_FYVE"/>
</dbReference>
<reference evidence="11" key="1">
    <citation type="submission" date="2016-10" db="EMBL/GenBank/DDBJ databases">
        <authorList>
            <person name="Benchimol M."/>
            <person name="Almeida L.G."/>
            <person name="Vasconcelos A.T."/>
            <person name="Perreira-Neves A."/>
            <person name="Rosa I.A."/>
            <person name="Tasca T."/>
            <person name="Bogo M.R."/>
            <person name="de Souza W."/>
        </authorList>
    </citation>
    <scope>NUCLEOTIDE SEQUENCE [LARGE SCALE GENOMIC DNA]</scope>
    <source>
        <strain evidence="11">K</strain>
    </source>
</reference>
<dbReference type="CDD" id="cd15727">
    <property type="entry name" value="FYVE_ZF21"/>
    <property type="match status" value="1"/>
</dbReference>
<evidence type="ECO:0000256" key="2">
    <source>
        <dbReference type="ARBA" id="ARBA00022490"/>
    </source>
</evidence>
<dbReference type="PROSITE" id="PS50178">
    <property type="entry name" value="ZF_FYVE"/>
    <property type="match status" value="1"/>
</dbReference>
<keyword evidence="4" id="KW-0479">Metal-binding</keyword>
<evidence type="ECO:0000256" key="8">
    <source>
        <dbReference type="SAM" id="MobiDB-lite"/>
    </source>
</evidence>
<organism evidence="11 12">
    <name type="scientific">Tritrichomonas foetus</name>
    <dbReference type="NCBI Taxonomy" id="1144522"/>
    <lineage>
        <taxon>Eukaryota</taxon>
        <taxon>Metamonada</taxon>
        <taxon>Parabasalia</taxon>
        <taxon>Tritrichomonadida</taxon>
        <taxon>Tritrichomonadidae</taxon>
        <taxon>Tritrichomonas</taxon>
    </lineage>
</organism>
<accession>A0A1J4KME0</accession>
<dbReference type="InterPro" id="IPR000219">
    <property type="entry name" value="DH_dom"/>
</dbReference>
<proteinExistence type="predicted"/>
<comment type="caution">
    <text evidence="11">The sequence shown here is derived from an EMBL/GenBank/DDBJ whole genome shotgun (WGS) entry which is preliminary data.</text>
</comment>
<evidence type="ECO:0000259" key="10">
    <source>
        <dbReference type="PROSITE" id="PS50178"/>
    </source>
</evidence>
<evidence type="ECO:0000259" key="9">
    <source>
        <dbReference type="PROSITE" id="PS50010"/>
    </source>
</evidence>
<dbReference type="Gene3D" id="1.20.900.10">
    <property type="entry name" value="Dbl homology (DH) domain"/>
    <property type="match status" value="1"/>
</dbReference>
<dbReference type="Pfam" id="PF01363">
    <property type="entry name" value="FYVE"/>
    <property type="match status" value="1"/>
</dbReference>
<dbReference type="InterPro" id="IPR013083">
    <property type="entry name" value="Znf_RING/FYVE/PHD"/>
</dbReference>
<feature type="domain" description="FYVE-type" evidence="10">
    <location>
        <begin position="335"/>
        <end position="394"/>
    </location>
</feature>
<keyword evidence="12" id="KW-1185">Reference proteome</keyword>
<dbReference type="SMART" id="SM00064">
    <property type="entry name" value="FYVE"/>
    <property type="match status" value="1"/>
</dbReference>
<evidence type="ECO:0000313" key="12">
    <source>
        <dbReference type="Proteomes" id="UP000179807"/>
    </source>
</evidence>
<gene>
    <name evidence="11" type="ORF">TRFO_19757</name>
</gene>
<dbReference type="AlphaFoldDB" id="A0A1J4KME0"/>
<dbReference type="InterPro" id="IPR051092">
    <property type="entry name" value="FYVE_RhoGEF_PH"/>
</dbReference>
<dbReference type="GO" id="GO:0005085">
    <property type="term" value="F:guanyl-nucleotide exchange factor activity"/>
    <property type="evidence" value="ECO:0007669"/>
    <property type="project" value="UniProtKB-KW"/>
</dbReference>
<dbReference type="Gene3D" id="3.30.40.10">
    <property type="entry name" value="Zinc/RING finger domain, C3HC4 (zinc finger)"/>
    <property type="match status" value="1"/>
</dbReference>
<name>A0A1J4KME0_9EUKA</name>
<dbReference type="PANTHER" id="PTHR12673:SF159">
    <property type="entry name" value="LD03170P"/>
    <property type="match status" value="1"/>
</dbReference>
<evidence type="ECO:0000256" key="1">
    <source>
        <dbReference type="ARBA" id="ARBA00004496"/>
    </source>
</evidence>
<dbReference type="SUPFAM" id="SSF57903">
    <property type="entry name" value="FYVE/PHD zinc finger"/>
    <property type="match status" value="1"/>
</dbReference>
<keyword evidence="5 7" id="KW-0863">Zinc-finger</keyword>
<evidence type="ECO:0000313" key="11">
    <source>
        <dbReference type="EMBL" id="OHT10862.1"/>
    </source>
</evidence>
<dbReference type="SMART" id="SM00325">
    <property type="entry name" value="RhoGEF"/>
    <property type="match status" value="1"/>
</dbReference>
<dbReference type="OrthoDB" id="660555at2759"/>
<comment type="subcellular location">
    <subcellularLocation>
        <location evidence="1">Cytoplasm</location>
    </subcellularLocation>
</comment>
<feature type="region of interest" description="Disordered" evidence="8">
    <location>
        <begin position="419"/>
        <end position="483"/>
    </location>
</feature>
<dbReference type="InterPro" id="IPR035899">
    <property type="entry name" value="DBL_dom_sf"/>
</dbReference>
<dbReference type="GeneID" id="94835689"/>
<keyword evidence="2" id="KW-0963">Cytoplasm</keyword>
<dbReference type="EMBL" id="MLAK01000600">
    <property type="protein sequence ID" value="OHT10862.1"/>
    <property type="molecule type" value="Genomic_DNA"/>
</dbReference>
<feature type="compositionally biased region" description="Polar residues" evidence="8">
    <location>
        <begin position="432"/>
        <end position="446"/>
    </location>
</feature>
<evidence type="ECO:0000256" key="7">
    <source>
        <dbReference type="PROSITE-ProRule" id="PRU00091"/>
    </source>
</evidence>
<dbReference type="PANTHER" id="PTHR12673">
    <property type="entry name" value="FACIOGENITAL DYSPLASIA PROTEIN"/>
    <property type="match status" value="1"/>
</dbReference>
<dbReference type="Pfam" id="PF00621">
    <property type="entry name" value="RhoGEF"/>
    <property type="match status" value="1"/>
</dbReference>
<dbReference type="InterPro" id="IPR017455">
    <property type="entry name" value="Znf_FYVE-rel"/>
</dbReference>
<protein>
    <submittedName>
        <fullName evidence="11">FYVE zinc finger family protein</fullName>
    </submittedName>
</protein>
<dbReference type="GO" id="GO:0008270">
    <property type="term" value="F:zinc ion binding"/>
    <property type="evidence" value="ECO:0007669"/>
    <property type="project" value="UniProtKB-KW"/>
</dbReference>
<dbReference type="VEuPathDB" id="TrichDB:TRFO_19757"/>
<feature type="compositionally biased region" description="Low complexity" evidence="8">
    <location>
        <begin position="419"/>
        <end position="431"/>
    </location>
</feature>
<dbReference type="RefSeq" id="XP_068363998.1">
    <property type="nucleotide sequence ID" value="XM_068500985.1"/>
</dbReference>